<organism evidence="1">
    <name type="scientific">Arundo donax</name>
    <name type="common">Giant reed</name>
    <name type="synonym">Donax arundinaceus</name>
    <dbReference type="NCBI Taxonomy" id="35708"/>
    <lineage>
        <taxon>Eukaryota</taxon>
        <taxon>Viridiplantae</taxon>
        <taxon>Streptophyta</taxon>
        <taxon>Embryophyta</taxon>
        <taxon>Tracheophyta</taxon>
        <taxon>Spermatophyta</taxon>
        <taxon>Magnoliopsida</taxon>
        <taxon>Liliopsida</taxon>
        <taxon>Poales</taxon>
        <taxon>Poaceae</taxon>
        <taxon>PACMAD clade</taxon>
        <taxon>Arundinoideae</taxon>
        <taxon>Arundineae</taxon>
        <taxon>Arundo</taxon>
    </lineage>
</organism>
<dbReference type="EMBL" id="GBRH01229302">
    <property type="protein sequence ID" value="JAD68593.1"/>
    <property type="molecule type" value="Transcribed_RNA"/>
</dbReference>
<dbReference type="AlphaFoldDB" id="A0A0A9C2E2"/>
<reference evidence="1" key="1">
    <citation type="submission" date="2014-09" db="EMBL/GenBank/DDBJ databases">
        <authorList>
            <person name="Magalhaes I.L.F."/>
            <person name="Oliveira U."/>
            <person name="Santos F.R."/>
            <person name="Vidigal T.H.D.A."/>
            <person name="Brescovit A.D."/>
            <person name="Santos A.J."/>
        </authorList>
    </citation>
    <scope>NUCLEOTIDE SEQUENCE</scope>
    <source>
        <tissue evidence="1">Shoot tissue taken approximately 20 cm above the soil surface</tissue>
    </source>
</reference>
<sequence>MNKANHDEEHNQLESESSVASAIDPAALIPDLSIPPCQWANVAHLNHGHSKVPEEIPLVAREPVNNGGSGRRRGGVRQHNLVGRELCAALQEVVVVPVVENIGCGLVQVLQCTLGLSGRAILPRELTLHFTECVCSLEGDEISVVEVDVSELLLELVEGVKEVGEVVCALDAGRRAVSPAKQHPPAWSSREFDRDLGCEGEDVGAGDDAGARVLQRALDVVNHREAARRVVVGWYMLLALDRREVVVQQNQAVATS</sequence>
<proteinExistence type="predicted"/>
<protein>
    <submittedName>
        <fullName evidence="1">Uncharacterized protein</fullName>
    </submittedName>
</protein>
<accession>A0A0A9C2E2</accession>
<name>A0A0A9C2E2_ARUDO</name>
<reference evidence="1" key="2">
    <citation type="journal article" date="2015" name="Data Brief">
        <title>Shoot transcriptome of the giant reed, Arundo donax.</title>
        <authorList>
            <person name="Barrero R.A."/>
            <person name="Guerrero F.D."/>
            <person name="Moolhuijzen P."/>
            <person name="Goolsby J.A."/>
            <person name="Tidwell J."/>
            <person name="Bellgard S.E."/>
            <person name="Bellgard M.I."/>
        </authorList>
    </citation>
    <scope>NUCLEOTIDE SEQUENCE</scope>
    <source>
        <tissue evidence="1">Shoot tissue taken approximately 20 cm above the soil surface</tissue>
    </source>
</reference>
<evidence type="ECO:0000313" key="1">
    <source>
        <dbReference type="EMBL" id="JAD68593.1"/>
    </source>
</evidence>